<sequence>MKLEILQVPECPNVVLLERRIAEAVAGEHIDVAITHRVLDDQAAATEAGMTGSPTLLIDGQDPFAEPGSVPSVSCRLYRSDVGGIDGAPSVAALRAALNLAPADQSTEMPAGPVDCCAPATGDESPVAALGAWRGAAQPADPAEKAIHHAILRAFATRGGPPPITEIDAVAAEFDSSAQQILDRLHASDVIRLDRSGRIASVYPFSATPTAHTVQIADGARVYAMCAIDALGMSAMLGGSEVVIDSADVSTGEHITVSVRGEESTADPATTVVFIGAQSAQGPSADTCCNYLNFFTDRPAAEAWSASNPHVGGIVVDLADATRCGAAIFGPLLNT</sequence>
<evidence type="ECO:0000313" key="4">
    <source>
        <dbReference type="EMBL" id="MBH5146641.1"/>
    </source>
</evidence>
<dbReference type="SUPFAM" id="SSF160387">
    <property type="entry name" value="NosL/MerB-like"/>
    <property type="match status" value="1"/>
</dbReference>
<dbReference type="InterPro" id="IPR004927">
    <property type="entry name" value="MerB"/>
</dbReference>
<accession>A0A8I0ZRI0</accession>
<dbReference type="RefSeq" id="WP_149357616.1">
    <property type="nucleotide sequence ID" value="NZ_JAECSB010000056.1"/>
</dbReference>
<dbReference type="AlphaFoldDB" id="A0A8I0ZRI0"/>
<keyword evidence="3" id="KW-0456">Lyase</keyword>
<reference evidence="3 5" key="1">
    <citation type="submission" date="2020-12" db="EMBL/GenBank/DDBJ databases">
        <title>Draft genome sequence of furan degrading bacterial strain FUR100.</title>
        <authorList>
            <person name="Woiski C."/>
        </authorList>
    </citation>
    <scope>NUCLEOTIDE SEQUENCE [LARGE SCALE GENOMIC DNA]</scope>
    <source>
        <strain evidence="3 5">FUR100</strain>
    </source>
</reference>
<dbReference type="InterPro" id="IPR053717">
    <property type="entry name" value="MerB_lyase_sf"/>
</dbReference>
<proteinExistence type="predicted"/>
<evidence type="ECO:0000313" key="3">
    <source>
        <dbReference type="EMBL" id="MBH5144306.1"/>
    </source>
</evidence>
<organism evidence="3 5">
    <name type="scientific">Rhodococcus erythropolis</name>
    <name type="common">Arthrobacter picolinophilus</name>
    <dbReference type="NCBI Taxonomy" id="1833"/>
    <lineage>
        <taxon>Bacteria</taxon>
        <taxon>Bacillati</taxon>
        <taxon>Actinomycetota</taxon>
        <taxon>Actinomycetes</taxon>
        <taxon>Mycobacteriales</taxon>
        <taxon>Nocardiaceae</taxon>
        <taxon>Rhodococcus</taxon>
        <taxon>Rhodococcus erythropolis group</taxon>
    </lineage>
</organism>
<comment type="caution">
    <text evidence="3">The sequence shown here is derived from an EMBL/GenBank/DDBJ whole genome shotgun (WGS) entry which is preliminary data.</text>
</comment>
<gene>
    <name evidence="1" type="ORF">I3517_16050</name>
    <name evidence="2" type="ORF">I3517_16370</name>
    <name evidence="3" type="ORF">I3517_16950</name>
    <name evidence="4" type="ORF">I3517_28955</name>
</gene>
<evidence type="ECO:0000313" key="1">
    <source>
        <dbReference type="EMBL" id="MBH5144129.1"/>
    </source>
</evidence>
<dbReference type="EMBL" id="JAECSB010000057">
    <property type="protein sequence ID" value="MBH5144306.1"/>
    <property type="molecule type" value="Genomic_DNA"/>
</dbReference>
<dbReference type="EMBL" id="JAECSB010000057">
    <property type="protein sequence ID" value="MBH5144192.1"/>
    <property type="molecule type" value="Genomic_DNA"/>
</dbReference>
<dbReference type="GO" id="GO:0018836">
    <property type="term" value="F:alkylmercury lyase activity"/>
    <property type="evidence" value="ECO:0007669"/>
    <property type="project" value="InterPro"/>
</dbReference>
<dbReference type="Gene3D" id="3.30.450.410">
    <property type="match status" value="1"/>
</dbReference>
<keyword evidence="5" id="KW-1185">Reference proteome</keyword>
<dbReference type="EMBL" id="JAECSB010000056">
    <property type="protein sequence ID" value="MBH5144129.1"/>
    <property type="molecule type" value="Genomic_DNA"/>
</dbReference>
<dbReference type="Pfam" id="PF03243">
    <property type="entry name" value="MerB"/>
    <property type="match status" value="1"/>
</dbReference>
<evidence type="ECO:0000313" key="2">
    <source>
        <dbReference type="EMBL" id="MBH5144192.1"/>
    </source>
</evidence>
<evidence type="ECO:0000313" key="5">
    <source>
        <dbReference type="Proteomes" id="UP000627573"/>
    </source>
</evidence>
<dbReference type="EMBL" id="JAECSB010000092">
    <property type="protein sequence ID" value="MBH5146641.1"/>
    <property type="molecule type" value="Genomic_DNA"/>
</dbReference>
<dbReference type="Gene3D" id="3.40.30.10">
    <property type="entry name" value="Glutaredoxin"/>
    <property type="match status" value="1"/>
</dbReference>
<dbReference type="Proteomes" id="UP000627573">
    <property type="component" value="Unassembled WGS sequence"/>
</dbReference>
<protein>
    <submittedName>
        <fullName evidence="3">Alkylmercury lyase</fullName>
    </submittedName>
</protein>
<name>A0A8I0ZRI0_RHOER</name>